<evidence type="ECO:0000313" key="8">
    <source>
        <dbReference type="EMBL" id="KAH1171619.1"/>
    </source>
</evidence>
<feature type="domain" description="Pyrin" evidence="6">
    <location>
        <begin position="430"/>
        <end position="521"/>
    </location>
</feature>
<dbReference type="PROSITE" id="PS51830">
    <property type="entry name" value="FIIND"/>
    <property type="match status" value="1"/>
</dbReference>
<feature type="compositionally biased region" description="Basic and acidic residues" evidence="5">
    <location>
        <begin position="404"/>
        <end position="426"/>
    </location>
</feature>
<dbReference type="InterPro" id="IPR051249">
    <property type="entry name" value="NLRP_Inflammasome"/>
</dbReference>
<feature type="region of interest" description="Disordered" evidence="5">
    <location>
        <begin position="396"/>
        <end position="435"/>
    </location>
</feature>
<dbReference type="PANTHER" id="PTHR46985">
    <property type="entry name" value="NACHT, LRR AND PYD DOMAINS-CONTAINING PROTEIN 1"/>
    <property type="match status" value="1"/>
</dbReference>
<organism evidence="8 9">
    <name type="scientific">Mauremys mutica</name>
    <name type="common">yellowpond turtle</name>
    <dbReference type="NCBI Taxonomy" id="74926"/>
    <lineage>
        <taxon>Eukaryota</taxon>
        <taxon>Metazoa</taxon>
        <taxon>Chordata</taxon>
        <taxon>Craniata</taxon>
        <taxon>Vertebrata</taxon>
        <taxon>Euteleostomi</taxon>
        <taxon>Archelosauria</taxon>
        <taxon>Testudinata</taxon>
        <taxon>Testudines</taxon>
        <taxon>Cryptodira</taxon>
        <taxon>Durocryptodira</taxon>
        <taxon>Testudinoidea</taxon>
        <taxon>Geoemydidae</taxon>
        <taxon>Geoemydinae</taxon>
        <taxon>Mauremys</taxon>
    </lineage>
</organism>
<protein>
    <submittedName>
        <fullName evidence="8">Uncharacterized protein</fullName>
    </submittedName>
</protein>
<keyword evidence="3" id="KW-0399">Innate immunity</keyword>
<feature type="region of interest" description="Disordered" evidence="5">
    <location>
        <begin position="122"/>
        <end position="152"/>
    </location>
</feature>
<comment type="caution">
    <text evidence="8">The sequence shown here is derived from an EMBL/GenBank/DDBJ whole genome shotgun (WGS) entry which is preliminary data.</text>
</comment>
<sequence>MERSRRDLLLETLEQLEEEKLQRFEDKLSEIELKEEYRLIPLARLTHVDPSALTDLLLSSYGEDYGIEVAAGALRAVSQGDLAERLVVLTRAEITCEKVQPLSTAPLAEGATGGVEVNIREDSTAGQGRKDKCKLCPTEEDPPQEMNPEIVQGPDGNQETYRVHLPGAGSFRCSETELGFEVRAAVTVQYRYNSWDQHLREWSTPEWLVIGPLFNIRAEPATAVAAVHFPHVLCLAGGQADISQMRIAHFTDVGMTLEEPTGVRPFHAVLENPSFSLYGVIFICSGFLSIPVHSMMLIYQALRAADTTLHLYLIPNDGSLEKAIRKHEEKHQSVSVDKPPQTNGPLYFGTDYTVCCSPEAEITPKKLTFSYTSWENRQPFIEVFIEEMKRSVQLSVTESSSNEPRWEATLRPKDVKRDASSGEHHAGGGTGKTMRDHLLDTLKNLRKGELKEFKSKLTDIELEEGYDHIPRGHLESTEPVEILDLLVKHYGNDYAVKVTMMVLEAINQRALAERLRSAVRCSLKD</sequence>
<evidence type="ECO:0000256" key="5">
    <source>
        <dbReference type="SAM" id="MobiDB-lite"/>
    </source>
</evidence>
<evidence type="ECO:0000259" key="7">
    <source>
        <dbReference type="PROSITE" id="PS51830"/>
    </source>
</evidence>
<dbReference type="InterPro" id="IPR025307">
    <property type="entry name" value="FIIND_dom"/>
</dbReference>
<keyword evidence="2" id="KW-0963">Cytoplasm</keyword>
<dbReference type="Pfam" id="PF13553">
    <property type="entry name" value="FIIND"/>
    <property type="match status" value="1"/>
</dbReference>
<feature type="domain" description="FIIND" evidence="7">
    <location>
        <begin position="139"/>
        <end position="424"/>
    </location>
</feature>
<dbReference type="Pfam" id="PF23679">
    <property type="entry name" value="UPA-FIIND"/>
    <property type="match status" value="1"/>
</dbReference>
<feature type="domain" description="Pyrin" evidence="6">
    <location>
        <begin position="1"/>
        <end position="86"/>
    </location>
</feature>
<dbReference type="InterPro" id="IPR011029">
    <property type="entry name" value="DEATH-like_dom_sf"/>
</dbReference>
<dbReference type="EMBL" id="JAHDVG010000483">
    <property type="protein sequence ID" value="KAH1171619.1"/>
    <property type="molecule type" value="Genomic_DNA"/>
</dbReference>
<keyword evidence="9" id="KW-1185">Reference proteome</keyword>
<evidence type="ECO:0000259" key="6">
    <source>
        <dbReference type="PROSITE" id="PS50824"/>
    </source>
</evidence>
<accession>A0A9D3X0Q1</accession>
<dbReference type="GO" id="GO:0061702">
    <property type="term" value="C:canonical inflammasome complex"/>
    <property type="evidence" value="ECO:0007669"/>
    <property type="project" value="TreeGrafter"/>
</dbReference>
<dbReference type="Proteomes" id="UP000827986">
    <property type="component" value="Unassembled WGS sequence"/>
</dbReference>
<comment type="subcellular location">
    <subcellularLocation>
        <location evidence="1">Cytoplasm</location>
        <location evidence="1">Cytosol</location>
    </subcellularLocation>
</comment>
<evidence type="ECO:0000256" key="1">
    <source>
        <dbReference type="ARBA" id="ARBA00004514"/>
    </source>
</evidence>
<dbReference type="Pfam" id="PF02758">
    <property type="entry name" value="PYRIN"/>
    <property type="match status" value="2"/>
</dbReference>
<evidence type="ECO:0000256" key="2">
    <source>
        <dbReference type="ARBA" id="ARBA00022490"/>
    </source>
</evidence>
<reference evidence="8" key="1">
    <citation type="submission" date="2021-09" db="EMBL/GenBank/DDBJ databases">
        <title>The genome of Mauremys mutica provides insights into the evolution of semi-aquatic lifestyle.</title>
        <authorList>
            <person name="Gong S."/>
            <person name="Gao Y."/>
        </authorList>
    </citation>
    <scope>NUCLEOTIDE SEQUENCE</scope>
    <source>
        <strain evidence="8">MM-2020</strain>
        <tissue evidence="8">Muscle</tissue>
    </source>
</reference>
<dbReference type="Gene3D" id="1.10.533.10">
    <property type="entry name" value="Death Domain, Fas"/>
    <property type="match status" value="2"/>
</dbReference>
<dbReference type="PANTHER" id="PTHR46985:SF4">
    <property type="entry name" value="CASPASE RECRUITMENT DOMAIN-CONTAINING PROTEIN 8"/>
    <property type="match status" value="1"/>
</dbReference>
<dbReference type="SUPFAM" id="SSF47986">
    <property type="entry name" value="DEATH domain"/>
    <property type="match status" value="2"/>
</dbReference>
<name>A0A9D3X0Q1_9SAUR</name>
<feature type="compositionally biased region" description="Basic and acidic residues" evidence="5">
    <location>
        <begin position="122"/>
        <end position="134"/>
    </location>
</feature>
<dbReference type="InterPro" id="IPR004020">
    <property type="entry name" value="DAPIN"/>
</dbReference>
<dbReference type="AlphaFoldDB" id="A0A9D3X0Q1"/>
<gene>
    <name evidence="8" type="ORF">KIL84_007237</name>
</gene>
<proteinExistence type="predicted"/>
<dbReference type="CDD" id="cd08321">
    <property type="entry name" value="Pyrin_ASC-like"/>
    <property type="match status" value="1"/>
</dbReference>
<evidence type="ECO:0000313" key="9">
    <source>
        <dbReference type="Proteomes" id="UP000827986"/>
    </source>
</evidence>
<dbReference type="SMART" id="SM01289">
    <property type="entry name" value="PYRIN"/>
    <property type="match status" value="2"/>
</dbReference>
<evidence type="ECO:0000256" key="3">
    <source>
        <dbReference type="ARBA" id="ARBA00022588"/>
    </source>
</evidence>
<dbReference type="GO" id="GO:0045087">
    <property type="term" value="P:innate immune response"/>
    <property type="evidence" value="ECO:0007669"/>
    <property type="project" value="UniProtKB-KW"/>
</dbReference>
<dbReference type="PROSITE" id="PS50824">
    <property type="entry name" value="DAPIN"/>
    <property type="match status" value="2"/>
</dbReference>
<evidence type="ECO:0000256" key="4">
    <source>
        <dbReference type="ARBA" id="ARBA00022859"/>
    </source>
</evidence>
<keyword evidence="4" id="KW-0391">Immunity</keyword>